<dbReference type="EMBL" id="AP021874">
    <property type="protein sequence ID" value="BBO69447.1"/>
    <property type="molecule type" value="Genomic_DNA"/>
</dbReference>
<gene>
    <name evidence="1" type="ORF">DSCA_33770</name>
</gene>
<organism evidence="1 2">
    <name type="scientific">Desulfosarcina alkanivorans</name>
    <dbReference type="NCBI Taxonomy" id="571177"/>
    <lineage>
        <taxon>Bacteria</taxon>
        <taxon>Pseudomonadati</taxon>
        <taxon>Thermodesulfobacteriota</taxon>
        <taxon>Desulfobacteria</taxon>
        <taxon>Desulfobacterales</taxon>
        <taxon>Desulfosarcinaceae</taxon>
        <taxon>Desulfosarcina</taxon>
    </lineage>
</organism>
<sequence>MSEAGCRPQTLCVGIIGQNIQKLMRYVQKKCWKIHTAQSCFKLSIQKSLAVKLFVQFRVK</sequence>
<evidence type="ECO:0000313" key="1">
    <source>
        <dbReference type="EMBL" id="BBO69447.1"/>
    </source>
</evidence>
<proteinExistence type="predicted"/>
<dbReference type="AlphaFoldDB" id="A0A5K7YXP1"/>
<dbReference type="Proteomes" id="UP000427906">
    <property type="component" value="Chromosome"/>
</dbReference>
<accession>A0A5K7YXP1</accession>
<keyword evidence="2" id="KW-1185">Reference proteome</keyword>
<evidence type="ECO:0000313" key="2">
    <source>
        <dbReference type="Proteomes" id="UP000427906"/>
    </source>
</evidence>
<reference evidence="1 2" key="1">
    <citation type="submission" date="2019-11" db="EMBL/GenBank/DDBJ databases">
        <title>Comparative genomics of hydrocarbon-degrading Desulfosarcina strains.</title>
        <authorList>
            <person name="Watanabe M."/>
            <person name="Kojima H."/>
            <person name="Fukui M."/>
        </authorList>
    </citation>
    <scope>NUCLEOTIDE SEQUENCE [LARGE SCALE GENOMIC DNA]</scope>
    <source>
        <strain evidence="1 2">PL12</strain>
    </source>
</reference>
<name>A0A5K7YXP1_9BACT</name>
<dbReference type="KEGG" id="dalk:DSCA_33770"/>
<protein>
    <submittedName>
        <fullName evidence="1">Uncharacterized protein</fullName>
    </submittedName>
</protein>